<comment type="caution">
    <text evidence="1">The sequence shown here is derived from an EMBL/GenBank/DDBJ whole genome shotgun (WGS) entry which is preliminary data.</text>
</comment>
<evidence type="ECO:0000313" key="2">
    <source>
        <dbReference type="Proteomes" id="UP001163603"/>
    </source>
</evidence>
<protein>
    <submittedName>
        <fullName evidence="1">Uncharacterized protein</fullName>
    </submittedName>
</protein>
<organism evidence="1 2">
    <name type="scientific">Pistacia integerrima</name>
    <dbReference type="NCBI Taxonomy" id="434235"/>
    <lineage>
        <taxon>Eukaryota</taxon>
        <taxon>Viridiplantae</taxon>
        <taxon>Streptophyta</taxon>
        <taxon>Embryophyta</taxon>
        <taxon>Tracheophyta</taxon>
        <taxon>Spermatophyta</taxon>
        <taxon>Magnoliopsida</taxon>
        <taxon>eudicotyledons</taxon>
        <taxon>Gunneridae</taxon>
        <taxon>Pentapetalae</taxon>
        <taxon>rosids</taxon>
        <taxon>malvids</taxon>
        <taxon>Sapindales</taxon>
        <taxon>Anacardiaceae</taxon>
        <taxon>Pistacia</taxon>
    </lineage>
</organism>
<evidence type="ECO:0000313" key="1">
    <source>
        <dbReference type="EMBL" id="KAJ0030998.1"/>
    </source>
</evidence>
<reference evidence="2" key="1">
    <citation type="journal article" date="2023" name="G3 (Bethesda)">
        <title>Genome assembly and association tests identify interacting loci associated with vigor, precocity, and sex in interspecific pistachio rootstocks.</title>
        <authorList>
            <person name="Palmer W."/>
            <person name="Jacygrad E."/>
            <person name="Sagayaradj S."/>
            <person name="Cavanaugh K."/>
            <person name="Han R."/>
            <person name="Bertier L."/>
            <person name="Beede B."/>
            <person name="Kafkas S."/>
            <person name="Golino D."/>
            <person name="Preece J."/>
            <person name="Michelmore R."/>
        </authorList>
    </citation>
    <scope>NUCLEOTIDE SEQUENCE [LARGE SCALE GENOMIC DNA]</scope>
</reference>
<proteinExistence type="predicted"/>
<dbReference type="EMBL" id="CM047743">
    <property type="protein sequence ID" value="KAJ0030998.1"/>
    <property type="molecule type" value="Genomic_DNA"/>
</dbReference>
<gene>
    <name evidence="1" type="ORF">Pint_13401</name>
</gene>
<accession>A0ACC0Y9J3</accession>
<dbReference type="Proteomes" id="UP001163603">
    <property type="component" value="Chromosome 8"/>
</dbReference>
<keyword evidence="2" id="KW-1185">Reference proteome</keyword>
<name>A0ACC0Y9J3_9ROSI</name>
<sequence length="520" mass="58449">MAISIQIFIYFIIFSITGYGISTWAISLPPQLSGRIHSDPDAIKAASTDYGHIISVNPAAVLSPSSVDDIKTLISFSFKSNSTPYTVAAKGNAHSTWGQAMAASGVVVDMLSLKKNGNGSRIIVSGNKGSGFYADVGGEQLWIDVLNETLKQGLSPVSWTDYLYLTVGGTLSNAGISGQTHRRGPQIANVKELDVVTGKGDLVTCSPRQNSELFFAVLGGLGQFGIITRARIVLEPTKKRVRWLRILYNDFAAFSKDQESLIAMTGASYQNVPDYAEGQLLMDPNTNLDFFPPSDRPKIISLIKQYGIIYFIEVAEYYDDSSTVDKELKCLFKNLNGFIPGFMYEADVTYLDFLNRVHRDELVLREKGLWEIPHPWLNLFVPKSGIFDFNNGVFKDILLKNNFTSSLVLFYPMFRNKWDDRMSAVIPDEDVFYPAGFLDSSGFDNWQVFDNKNKEILQFCARTGIKIKQYLGHHGSKEEWIDHFGSKWNTFKQRKAQFDPKMLLSPRTENFQLTVKEYSM</sequence>